<name>X1A4U8_9ZZZZ</name>
<proteinExistence type="predicted"/>
<accession>X1A4U8</accession>
<evidence type="ECO:0000259" key="1">
    <source>
        <dbReference type="Pfam" id="PF09643"/>
    </source>
</evidence>
<organism evidence="2">
    <name type="scientific">marine sediment metagenome</name>
    <dbReference type="NCBI Taxonomy" id="412755"/>
    <lineage>
        <taxon>unclassified sequences</taxon>
        <taxon>metagenomes</taxon>
        <taxon>ecological metagenomes</taxon>
    </lineage>
</organism>
<protein>
    <recommendedName>
        <fullName evidence="1">YopX protein domain-containing protein</fullName>
    </recommendedName>
</protein>
<dbReference type="InterPro" id="IPR023385">
    <property type="entry name" value="YopX-like_C"/>
</dbReference>
<dbReference type="EMBL" id="BART01017353">
    <property type="protein sequence ID" value="GAG76784.1"/>
    <property type="molecule type" value="Genomic_DNA"/>
</dbReference>
<sequence>KEIKFRLRDQNNKIVGYEKWYPGVWNKEQGYWTANSRWLYSKDGEKWNPDWIEHRYKDQFTGIKDKKGNEVWEGDIVEQEAIITYPGKYGGEIDRLYIGEVVILASKGVCLKKPKVIERDDNNRIWYCSYYINIASYRSKIIGDICSNPELVEK</sequence>
<dbReference type="InterPro" id="IPR019096">
    <property type="entry name" value="YopX_protein"/>
</dbReference>
<feature type="domain" description="YopX protein" evidence="1">
    <location>
        <begin position="57"/>
        <end position="153"/>
    </location>
</feature>
<dbReference type="Pfam" id="PF09643">
    <property type="entry name" value="YopX"/>
    <property type="match status" value="1"/>
</dbReference>
<dbReference type="Gene3D" id="2.30.30.290">
    <property type="entry name" value="YopX-like domains"/>
    <property type="match status" value="1"/>
</dbReference>
<gene>
    <name evidence="2" type="ORF">S01H4_33062</name>
</gene>
<reference evidence="2" key="1">
    <citation type="journal article" date="2014" name="Front. Microbiol.">
        <title>High frequency of phylogenetically diverse reductive dehalogenase-homologous genes in deep subseafloor sedimentary metagenomes.</title>
        <authorList>
            <person name="Kawai M."/>
            <person name="Futagami T."/>
            <person name="Toyoda A."/>
            <person name="Takaki Y."/>
            <person name="Nishi S."/>
            <person name="Hori S."/>
            <person name="Arai W."/>
            <person name="Tsubouchi T."/>
            <person name="Morono Y."/>
            <person name="Uchiyama I."/>
            <person name="Ito T."/>
            <person name="Fujiyama A."/>
            <person name="Inagaki F."/>
            <person name="Takami H."/>
        </authorList>
    </citation>
    <scope>NUCLEOTIDE SEQUENCE</scope>
    <source>
        <strain evidence="2">Expedition CK06-06</strain>
    </source>
</reference>
<feature type="non-terminal residue" evidence="2">
    <location>
        <position position="1"/>
    </location>
</feature>
<dbReference type="AlphaFoldDB" id="X1A4U8"/>
<comment type="caution">
    <text evidence="2">The sequence shown here is derived from an EMBL/GenBank/DDBJ whole genome shotgun (WGS) entry which is preliminary data.</text>
</comment>
<dbReference type="SUPFAM" id="SSF159006">
    <property type="entry name" value="YopX-like"/>
    <property type="match status" value="1"/>
</dbReference>
<evidence type="ECO:0000313" key="2">
    <source>
        <dbReference type="EMBL" id="GAG76784.1"/>
    </source>
</evidence>